<feature type="domain" description="NADP-dependent oxidoreductase" evidence="8">
    <location>
        <begin position="38"/>
        <end position="289"/>
    </location>
</feature>
<dbReference type="InterPro" id="IPR018170">
    <property type="entry name" value="Aldo/ket_reductase_CS"/>
</dbReference>
<evidence type="ECO:0000256" key="2">
    <source>
        <dbReference type="ARBA" id="ARBA00022857"/>
    </source>
</evidence>
<feature type="site" description="Lowers pKa of active site Tyr" evidence="6">
    <location>
        <position position="101"/>
    </location>
</feature>
<dbReference type="PANTHER" id="PTHR43827:SF3">
    <property type="entry name" value="NADP-DEPENDENT OXIDOREDUCTASE DOMAIN-CONTAINING PROTEIN"/>
    <property type="match status" value="1"/>
</dbReference>
<keyword evidence="3" id="KW-0560">Oxidoreductase</keyword>
<dbReference type="InterPro" id="IPR044494">
    <property type="entry name" value="AKR3C2/3"/>
</dbReference>
<name>A0A066WV56_COLSU</name>
<organism evidence="9 10">
    <name type="scientific">Colletotrichum sublineola</name>
    <name type="common">Sorghum anthracnose fungus</name>
    <dbReference type="NCBI Taxonomy" id="1173701"/>
    <lineage>
        <taxon>Eukaryota</taxon>
        <taxon>Fungi</taxon>
        <taxon>Dikarya</taxon>
        <taxon>Ascomycota</taxon>
        <taxon>Pezizomycotina</taxon>
        <taxon>Sordariomycetes</taxon>
        <taxon>Hypocreomycetidae</taxon>
        <taxon>Glomerellales</taxon>
        <taxon>Glomerellaceae</taxon>
        <taxon>Colletotrichum</taxon>
        <taxon>Colletotrichum graminicola species complex</taxon>
    </lineage>
</organism>
<evidence type="ECO:0000313" key="9">
    <source>
        <dbReference type="EMBL" id="KDN60758.1"/>
    </source>
</evidence>
<accession>A0A066WV56</accession>
<evidence type="ECO:0000256" key="4">
    <source>
        <dbReference type="PIRSR" id="PIRSR000097-1"/>
    </source>
</evidence>
<dbReference type="Gene3D" id="3.20.20.100">
    <property type="entry name" value="NADP-dependent oxidoreductase domain"/>
    <property type="match status" value="1"/>
</dbReference>
<evidence type="ECO:0000259" key="8">
    <source>
        <dbReference type="Pfam" id="PF00248"/>
    </source>
</evidence>
<sequence>MCSSGNVLELETPGKEQNSSIPRIKLNDGNLMPMLAYGLGTANLREQGTPINYKTVEVTIKAIKAGFRHLDGAEVYGNEEELGLAIKFSGVPREELYVVTKFFDFCRSPKESFQSSLKRLDLDYVDLYLIHAPFFARSDIKLQEVWADFEDIKRSGRARSIGVSNFSQAHLEVILKTATIPPAINQIEFHPYLQQHALLDFQRKHGIAVAAYGTLFPLTRKSGDLVSRIWGKLAEKYSVTESVIGLRWPMDQGVIVVTTTCKEERMEGVFSGLSTLSLLQQEVNMVAEAGKLRTFRAYWDENYPGDANH</sequence>
<dbReference type="EMBL" id="JMSE01001474">
    <property type="protein sequence ID" value="KDN60758.1"/>
    <property type="molecule type" value="Genomic_DNA"/>
</dbReference>
<feature type="binding site" evidence="5">
    <location>
        <position position="131"/>
    </location>
    <ligand>
        <name>substrate</name>
    </ligand>
</feature>
<dbReference type="GO" id="GO:0016652">
    <property type="term" value="F:oxidoreductase activity, acting on NAD(P)H as acceptor"/>
    <property type="evidence" value="ECO:0007669"/>
    <property type="project" value="InterPro"/>
</dbReference>
<evidence type="ECO:0000256" key="3">
    <source>
        <dbReference type="ARBA" id="ARBA00023002"/>
    </source>
</evidence>
<dbReference type="PROSITE" id="PS00062">
    <property type="entry name" value="ALDOKETO_REDUCTASE_2"/>
    <property type="match status" value="1"/>
</dbReference>
<dbReference type="STRING" id="1173701.A0A066WV56"/>
<dbReference type="CDD" id="cd19120">
    <property type="entry name" value="AKR_AKR3C2-3"/>
    <property type="match status" value="1"/>
</dbReference>
<reference evidence="10" key="1">
    <citation type="journal article" date="2014" name="Genome Announc.">
        <title>Draft genome sequence of Colletotrichum sublineola, a destructive pathogen of cultivated sorghum.</title>
        <authorList>
            <person name="Baroncelli R."/>
            <person name="Sanz-Martin J.M."/>
            <person name="Rech G.E."/>
            <person name="Sukno S.A."/>
            <person name="Thon M.R."/>
        </authorList>
    </citation>
    <scope>NUCLEOTIDE SEQUENCE [LARGE SCALE GENOMIC DNA]</scope>
    <source>
        <strain evidence="10">TX430BB</strain>
    </source>
</reference>
<evidence type="ECO:0000256" key="6">
    <source>
        <dbReference type="PIRSR" id="PIRSR000097-3"/>
    </source>
</evidence>
<dbReference type="Proteomes" id="UP000027238">
    <property type="component" value="Unassembled WGS sequence"/>
</dbReference>
<dbReference type="FunFam" id="3.20.20.100:FF:000002">
    <property type="entry name" value="2,5-diketo-D-gluconic acid reductase A"/>
    <property type="match status" value="1"/>
</dbReference>
<dbReference type="InterPro" id="IPR020471">
    <property type="entry name" value="AKR"/>
</dbReference>
<dbReference type="eggNOG" id="KOG1577">
    <property type="taxonomic scope" value="Eukaryota"/>
</dbReference>
<evidence type="ECO:0000313" key="10">
    <source>
        <dbReference type="Proteomes" id="UP000027238"/>
    </source>
</evidence>
<evidence type="ECO:0000256" key="7">
    <source>
        <dbReference type="SAM" id="MobiDB-lite"/>
    </source>
</evidence>
<dbReference type="PANTHER" id="PTHR43827">
    <property type="entry name" value="2,5-DIKETO-D-GLUCONIC ACID REDUCTASE"/>
    <property type="match status" value="1"/>
</dbReference>
<dbReference type="AlphaFoldDB" id="A0A066WV56"/>
<dbReference type="InterPro" id="IPR023210">
    <property type="entry name" value="NADP_OxRdtase_dom"/>
</dbReference>
<evidence type="ECO:0000256" key="5">
    <source>
        <dbReference type="PIRSR" id="PIRSR000097-2"/>
    </source>
</evidence>
<dbReference type="InterPro" id="IPR036812">
    <property type="entry name" value="NAD(P)_OxRdtase_dom_sf"/>
</dbReference>
<dbReference type="HOGENOM" id="CLU_023205_0_3_1"/>
<dbReference type="OMA" id="CKWIDDE"/>
<comment type="similarity">
    <text evidence="1">Belongs to the aldo/keto reductase family.</text>
</comment>
<feature type="active site" description="Proton donor" evidence="4">
    <location>
        <position position="76"/>
    </location>
</feature>
<dbReference type="SUPFAM" id="SSF51430">
    <property type="entry name" value="NAD(P)-linked oxidoreductase"/>
    <property type="match status" value="1"/>
</dbReference>
<comment type="caution">
    <text evidence="9">The sequence shown here is derived from an EMBL/GenBank/DDBJ whole genome shotgun (WGS) entry which is preliminary data.</text>
</comment>
<dbReference type="OrthoDB" id="416253at2759"/>
<dbReference type="GO" id="GO:0016616">
    <property type="term" value="F:oxidoreductase activity, acting on the CH-OH group of donors, NAD or NADP as acceptor"/>
    <property type="evidence" value="ECO:0007669"/>
    <property type="project" value="UniProtKB-ARBA"/>
</dbReference>
<feature type="region of interest" description="Disordered" evidence="7">
    <location>
        <begin position="1"/>
        <end position="23"/>
    </location>
</feature>
<gene>
    <name evidence="9" type="ORF">CSUB01_05950</name>
</gene>
<evidence type="ECO:0000256" key="1">
    <source>
        <dbReference type="ARBA" id="ARBA00007905"/>
    </source>
</evidence>
<keyword evidence="10" id="KW-1185">Reference proteome</keyword>
<keyword evidence="2" id="KW-0521">NADP</keyword>
<dbReference type="Pfam" id="PF00248">
    <property type="entry name" value="Aldo_ket_red"/>
    <property type="match status" value="1"/>
</dbReference>
<dbReference type="PRINTS" id="PR00069">
    <property type="entry name" value="ALDKETRDTASE"/>
</dbReference>
<dbReference type="PROSITE" id="PS00798">
    <property type="entry name" value="ALDOKETO_REDUCTASE_1"/>
    <property type="match status" value="1"/>
</dbReference>
<dbReference type="PIRSF" id="PIRSF000097">
    <property type="entry name" value="AKR"/>
    <property type="match status" value="1"/>
</dbReference>
<protein>
    <submittedName>
        <fullName evidence="9">Putative aldo/keto reductase</fullName>
    </submittedName>
</protein>
<proteinExistence type="inferred from homology"/>